<dbReference type="Pfam" id="PF02482">
    <property type="entry name" value="Ribosomal_S30AE"/>
    <property type="match status" value="1"/>
</dbReference>
<evidence type="ECO:0000313" key="2">
    <source>
        <dbReference type="Proteomes" id="UP000199153"/>
    </source>
</evidence>
<sequence>MDARFQYVKMDKSEDLEEFSQKKLDKLEDKYDFIISAEVHFKKHEVEDPKGYICNINISMPGPKIFAESNETSFEAAVVESIKDIDRQLQKRKAKMSTH</sequence>
<keyword evidence="2" id="KW-1185">Reference proteome</keyword>
<dbReference type="EMBL" id="FOVL01000005">
    <property type="protein sequence ID" value="SFN46410.1"/>
    <property type="molecule type" value="Genomic_DNA"/>
</dbReference>
<proteinExistence type="predicted"/>
<dbReference type="AlphaFoldDB" id="A0A1I4Z952"/>
<dbReference type="NCBIfam" id="TIGR00741">
    <property type="entry name" value="yfiA"/>
    <property type="match status" value="1"/>
</dbReference>
<gene>
    <name evidence="1" type="ORF">SAMN05660413_01182</name>
</gene>
<dbReference type="InterPro" id="IPR036567">
    <property type="entry name" value="RHF-like"/>
</dbReference>
<dbReference type="SUPFAM" id="SSF69754">
    <property type="entry name" value="Ribosome binding protein Y (YfiA homologue)"/>
    <property type="match status" value="1"/>
</dbReference>
<evidence type="ECO:0000313" key="1">
    <source>
        <dbReference type="EMBL" id="SFN46410.1"/>
    </source>
</evidence>
<name>A0A1I4Z952_9FLAO</name>
<accession>A0A1I4Z952</accession>
<dbReference type="Proteomes" id="UP000199153">
    <property type="component" value="Unassembled WGS sequence"/>
</dbReference>
<dbReference type="STRING" id="287099.SAMN05660413_01182"/>
<dbReference type="Gene3D" id="3.30.160.100">
    <property type="entry name" value="Ribosome hibernation promotion factor-like"/>
    <property type="match status" value="1"/>
</dbReference>
<reference evidence="1 2" key="1">
    <citation type="submission" date="2016-10" db="EMBL/GenBank/DDBJ databases">
        <authorList>
            <person name="de Groot N.N."/>
        </authorList>
    </citation>
    <scope>NUCLEOTIDE SEQUENCE [LARGE SCALE GENOMIC DNA]</scope>
    <source>
        <strain evidence="1 2">DSM 17794</strain>
    </source>
</reference>
<dbReference type="RefSeq" id="WP_093407083.1">
    <property type="nucleotide sequence ID" value="NZ_FOVL01000005.1"/>
</dbReference>
<dbReference type="OrthoDB" id="9808702at2"/>
<organism evidence="1 2">
    <name type="scientific">Salegentibacter flavus</name>
    <dbReference type="NCBI Taxonomy" id="287099"/>
    <lineage>
        <taxon>Bacteria</taxon>
        <taxon>Pseudomonadati</taxon>
        <taxon>Bacteroidota</taxon>
        <taxon>Flavobacteriia</taxon>
        <taxon>Flavobacteriales</taxon>
        <taxon>Flavobacteriaceae</taxon>
        <taxon>Salegentibacter</taxon>
    </lineage>
</organism>
<protein>
    <submittedName>
        <fullName evidence="1">Putative sigma-54 modulation protein</fullName>
    </submittedName>
</protein>
<dbReference type="InterPro" id="IPR003489">
    <property type="entry name" value="RHF/RaiA"/>
</dbReference>